<evidence type="ECO:0000313" key="4">
    <source>
        <dbReference type="Proteomes" id="UP000332933"/>
    </source>
</evidence>
<proteinExistence type="predicted"/>
<name>A0A485KJS3_9STRA</name>
<reference evidence="2" key="2">
    <citation type="submission" date="2019-06" db="EMBL/GenBank/DDBJ databases">
        <title>Genomics analysis of Aphanomyces spp. identifies a new class of oomycete effector associated with host adaptation.</title>
        <authorList>
            <person name="Gaulin E."/>
        </authorList>
    </citation>
    <scope>NUCLEOTIDE SEQUENCE</scope>
    <source>
        <strain evidence="2">CBS 578.67</strain>
    </source>
</reference>
<evidence type="ECO:0000313" key="2">
    <source>
        <dbReference type="EMBL" id="KAF0701236.1"/>
    </source>
</evidence>
<evidence type="ECO:0000313" key="3">
    <source>
        <dbReference type="EMBL" id="VFT85160.1"/>
    </source>
</evidence>
<keyword evidence="4" id="KW-1185">Reference proteome</keyword>
<dbReference type="Proteomes" id="UP000332933">
    <property type="component" value="Unassembled WGS sequence"/>
</dbReference>
<protein>
    <submittedName>
        <fullName evidence="3">Aste57867_8273 protein</fullName>
    </submittedName>
</protein>
<dbReference type="EMBL" id="VJMH01005096">
    <property type="protein sequence ID" value="KAF0701236.1"/>
    <property type="molecule type" value="Genomic_DNA"/>
</dbReference>
<organism evidence="3 4">
    <name type="scientific">Aphanomyces stellatus</name>
    <dbReference type="NCBI Taxonomy" id="120398"/>
    <lineage>
        <taxon>Eukaryota</taxon>
        <taxon>Sar</taxon>
        <taxon>Stramenopiles</taxon>
        <taxon>Oomycota</taxon>
        <taxon>Saprolegniomycetes</taxon>
        <taxon>Saprolegniales</taxon>
        <taxon>Verrucalvaceae</taxon>
        <taxon>Aphanomyces</taxon>
    </lineage>
</organism>
<keyword evidence="1" id="KW-0812">Transmembrane</keyword>
<feature type="transmembrane region" description="Helical" evidence="1">
    <location>
        <begin position="142"/>
        <end position="163"/>
    </location>
</feature>
<reference evidence="3 4" key="1">
    <citation type="submission" date="2019-03" db="EMBL/GenBank/DDBJ databases">
        <authorList>
            <person name="Gaulin E."/>
            <person name="Dumas B."/>
        </authorList>
    </citation>
    <scope>NUCLEOTIDE SEQUENCE [LARGE SCALE GENOMIC DNA]</scope>
    <source>
        <strain evidence="3">CBS 568.67</strain>
    </source>
</reference>
<accession>A0A485KJS3</accession>
<dbReference type="AlphaFoldDB" id="A0A485KJS3"/>
<keyword evidence="1" id="KW-0472">Membrane</keyword>
<gene>
    <name evidence="3" type="primary">Aste57867_8273</name>
    <name evidence="2" type="ORF">As57867_008242</name>
    <name evidence="3" type="ORF">ASTE57867_8273</name>
</gene>
<keyword evidence="1" id="KW-1133">Transmembrane helix</keyword>
<dbReference type="EMBL" id="CAADRA010005117">
    <property type="protein sequence ID" value="VFT85160.1"/>
    <property type="molecule type" value="Genomic_DNA"/>
</dbReference>
<sequence length="184" mass="19477">MKCTVTWRSAAIPVLIVGTVFCFVYYAAIPSPPRKSSNYDDVAPSFDAAKCSACTRPSNASKDEAACPGIFHFSQPSISGYDTSIGTVCPGGPSLPCCCPRHSPDPTFSSTYCAISPSNTTCLCHYTLSCYDICYTFAGFEYFLAGLAGVVLLAIAGVVACCCHCCKKLRQPKAPPPEGSTNYS</sequence>
<evidence type="ECO:0000256" key="1">
    <source>
        <dbReference type="SAM" id="Phobius"/>
    </source>
</evidence>
<feature type="transmembrane region" description="Helical" evidence="1">
    <location>
        <begin position="12"/>
        <end position="29"/>
    </location>
</feature>